<protein>
    <submittedName>
        <fullName evidence="2">Uncharacterized protein</fullName>
    </submittedName>
</protein>
<evidence type="ECO:0000313" key="3">
    <source>
        <dbReference type="Proteomes" id="UP000008808"/>
    </source>
</evidence>
<dbReference type="STRING" id="314225.ELI_13470"/>
<gene>
    <name evidence="2" type="ordered locus">ELI_13470</name>
</gene>
<evidence type="ECO:0000256" key="1">
    <source>
        <dbReference type="SAM" id="MobiDB-lite"/>
    </source>
</evidence>
<dbReference type="RefSeq" id="WP_011415608.1">
    <property type="nucleotide sequence ID" value="NC_007722.1"/>
</dbReference>
<organism evidence="2 3">
    <name type="scientific">Erythrobacter litoralis (strain HTCC2594)</name>
    <dbReference type="NCBI Taxonomy" id="314225"/>
    <lineage>
        <taxon>Bacteria</taxon>
        <taxon>Pseudomonadati</taxon>
        <taxon>Pseudomonadota</taxon>
        <taxon>Alphaproteobacteria</taxon>
        <taxon>Sphingomonadales</taxon>
        <taxon>Erythrobacteraceae</taxon>
        <taxon>Erythrobacter/Porphyrobacter group</taxon>
        <taxon>Erythrobacter</taxon>
    </lineage>
</organism>
<feature type="region of interest" description="Disordered" evidence="1">
    <location>
        <begin position="85"/>
        <end position="107"/>
    </location>
</feature>
<dbReference type="Proteomes" id="UP000008808">
    <property type="component" value="Chromosome"/>
</dbReference>
<sequence>MYEHSRHHFTSPEGHAAGPGPLDEIAWPELVARLAAQRDLRRLLLSDRSGGPASFNGGAAAWLASAGGSNATGKRDVNRDALSDSNQAGAIDADAACGAAGGDREIP</sequence>
<dbReference type="EMBL" id="CP000157">
    <property type="protein sequence ID" value="ABC64786.1"/>
    <property type="molecule type" value="Genomic_DNA"/>
</dbReference>
<accession>Q2N6A5</accession>
<keyword evidence="3" id="KW-1185">Reference proteome</keyword>
<dbReference type="KEGG" id="eli:ELI_13470"/>
<feature type="compositionally biased region" description="Low complexity" evidence="1">
    <location>
        <begin position="88"/>
        <end position="98"/>
    </location>
</feature>
<dbReference type="AlphaFoldDB" id="Q2N6A5"/>
<evidence type="ECO:0000313" key="2">
    <source>
        <dbReference type="EMBL" id="ABC64786.1"/>
    </source>
</evidence>
<name>Q2N6A5_ERYLH</name>
<feature type="region of interest" description="Disordered" evidence="1">
    <location>
        <begin position="1"/>
        <end position="23"/>
    </location>
</feature>
<dbReference type="HOGENOM" id="CLU_2206034_0_0_5"/>
<reference evidence="3" key="1">
    <citation type="journal article" date="2009" name="J. Bacteriol.">
        <title>Complete genome sequence of Erythrobacter litoralis HTCC2594.</title>
        <authorList>
            <person name="Oh H.M."/>
            <person name="Giovannoni S.J."/>
            <person name="Ferriera S."/>
            <person name="Johnson J."/>
            <person name="Cho J.C."/>
        </authorList>
    </citation>
    <scope>NUCLEOTIDE SEQUENCE [LARGE SCALE GENOMIC DNA]</scope>
    <source>
        <strain evidence="3">HTCC2594</strain>
    </source>
</reference>
<proteinExistence type="predicted"/>